<dbReference type="GO" id="GO:0005886">
    <property type="term" value="C:plasma membrane"/>
    <property type="evidence" value="ECO:0007669"/>
    <property type="project" value="UniProtKB-SubCell"/>
</dbReference>
<keyword evidence="5" id="KW-0238">DNA-binding</keyword>
<comment type="subcellular location">
    <subcellularLocation>
        <location evidence="1">Cell membrane</location>
    </subcellularLocation>
</comment>
<evidence type="ECO:0000256" key="2">
    <source>
        <dbReference type="ARBA" id="ARBA00022475"/>
    </source>
</evidence>
<keyword evidence="2" id="KW-1003">Cell membrane</keyword>
<keyword evidence="3 4" id="KW-0472">Membrane</keyword>
<evidence type="ECO:0000313" key="5">
    <source>
        <dbReference type="EMBL" id="KJH84962.1"/>
    </source>
</evidence>
<comment type="caution">
    <text evidence="5">The sequence shown here is derived from an EMBL/GenBank/DDBJ whole genome shotgun (WGS) entry which is preliminary data.</text>
</comment>
<dbReference type="EMBL" id="JYHV01000004">
    <property type="protein sequence ID" value="KJH84962.1"/>
    <property type="molecule type" value="Genomic_DNA"/>
</dbReference>
<dbReference type="GO" id="GO:0003677">
    <property type="term" value="F:DNA binding"/>
    <property type="evidence" value="ECO:0007669"/>
    <property type="project" value="UniProtKB-KW"/>
</dbReference>
<dbReference type="InterPro" id="IPR009722">
    <property type="entry name" value="YjiK/CarP"/>
</dbReference>
<gene>
    <name evidence="5" type="ORF">UF78_01740</name>
</gene>
<dbReference type="PATRIC" id="fig|316.101.peg.2095"/>
<evidence type="ECO:0000256" key="1">
    <source>
        <dbReference type="ARBA" id="ARBA00004236"/>
    </source>
</evidence>
<name>A0A0D9AW28_STUST</name>
<dbReference type="RefSeq" id="WP_045160310.1">
    <property type="nucleotide sequence ID" value="NZ_JYHV01000004.1"/>
</dbReference>
<sequence length="303" mass="33562">MSAKPSRRPRLHWFLYTLLAFCVAAAAIAGALLHWDNQLELYWQEQSVNAKQRAASIWLPDYELVLETTLVGLDDDQTSGLTWNPATGTLFTVTGRNPQLIEFSPGGVVLRRVRLIGFSDPEAVEALDDGRMAIVDERRRLVAVFRLPLDVESVNLADIASYDLGFEGAGNKGFEGLAWNPRTRRLLLSKERDPQGLFELSIPDDGGLAGALKSLPDQPLLVRDISSVAVDPRTGHTLMLSDESRLLVELDLQGRPRSFISLFGGLNGLVDGIDQAEGVAMDERGDIYVVGEPNRFYVFSRRR</sequence>
<dbReference type="CDD" id="cd09971">
    <property type="entry name" value="SdiA-regulated"/>
    <property type="match status" value="1"/>
</dbReference>
<dbReference type="OrthoDB" id="6080098at2"/>
<evidence type="ECO:0000313" key="6">
    <source>
        <dbReference type="Proteomes" id="UP000032487"/>
    </source>
</evidence>
<dbReference type="SUPFAM" id="SSF50956">
    <property type="entry name" value="Thermostable phytase (3-phytase)"/>
    <property type="match status" value="1"/>
</dbReference>
<organism evidence="5 6">
    <name type="scientific">Stutzerimonas stutzeri</name>
    <name type="common">Pseudomonas stutzeri</name>
    <dbReference type="NCBI Taxonomy" id="316"/>
    <lineage>
        <taxon>Bacteria</taxon>
        <taxon>Pseudomonadati</taxon>
        <taxon>Pseudomonadota</taxon>
        <taxon>Gammaproteobacteria</taxon>
        <taxon>Pseudomonadales</taxon>
        <taxon>Pseudomonadaceae</taxon>
        <taxon>Stutzerimonas</taxon>
    </lineage>
</organism>
<keyword evidence="4" id="KW-1133">Transmembrane helix</keyword>
<accession>A0A0D9AW28</accession>
<proteinExistence type="predicted"/>
<protein>
    <submittedName>
        <fullName evidence="5">DNA-binding protein</fullName>
    </submittedName>
</protein>
<keyword evidence="4" id="KW-0812">Transmembrane</keyword>
<reference evidence="5 6" key="1">
    <citation type="submission" date="2015-02" db="EMBL/GenBank/DDBJ databases">
        <title>Draft genome sequence of Pseudomonas stutzeri NT0128 isolated from wheat (Triticum turgidum) rhizosphere.</title>
        <authorList>
            <person name="Tovi N."/>
            <person name="Frenk S."/>
            <person name="Hadar Y."/>
            <person name="Minz D."/>
        </authorList>
    </citation>
    <scope>NUCLEOTIDE SEQUENCE [LARGE SCALE GENOMIC DNA]</scope>
    <source>
        <strain evidence="5 6">NT0128</strain>
    </source>
</reference>
<feature type="transmembrane region" description="Helical" evidence="4">
    <location>
        <begin position="12"/>
        <end position="35"/>
    </location>
</feature>
<evidence type="ECO:0000256" key="4">
    <source>
        <dbReference type="SAM" id="Phobius"/>
    </source>
</evidence>
<dbReference type="Proteomes" id="UP000032487">
    <property type="component" value="Unassembled WGS sequence"/>
</dbReference>
<evidence type="ECO:0000256" key="3">
    <source>
        <dbReference type="ARBA" id="ARBA00023136"/>
    </source>
</evidence>
<dbReference type="Pfam" id="PF06977">
    <property type="entry name" value="SdiA-regulated"/>
    <property type="match status" value="1"/>
</dbReference>
<dbReference type="AlphaFoldDB" id="A0A0D9AW28"/>